<dbReference type="AlphaFoldDB" id="A0AAE5TKF0"/>
<evidence type="ECO:0000313" key="12">
    <source>
        <dbReference type="Proteomes" id="UP000247594"/>
    </source>
</evidence>
<dbReference type="PANTHER" id="PTHR34501">
    <property type="entry name" value="PROTEIN YDDL-RELATED"/>
    <property type="match status" value="1"/>
</dbReference>
<dbReference type="EMBL" id="QJPJ01000008">
    <property type="protein sequence ID" value="PXZ39051.1"/>
    <property type="molecule type" value="Genomic_DNA"/>
</dbReference>
<keyword evidence="4" id="KW-0812">Transmembrane</keyword>
<evidence type="ECO:0000256" key="4">
    <source>
        <dbReference type="ARBA" id="ARBA00022692"/>
    </source>
</evidence>
<evidence type="ECO:0000256" key="7">
    <source>
        <dbReference type="ARBA" id="ARBA00023114"/>
    </source>
</evidence>
<evidence type="ECO:0000259" key="10">
    <source>
        <dbReference type="Pfam" id="PF13609"/>
    </source>
</evidence>
<evidence type="ECO:0000256" key="2">
    <source>
        <dbReference type="ARBA" id="ARBA00022448"/>
    </source>
</evidence>
<sequence length="404" mass="46489">MLFISLGGMLNSSYFLCCFNQFEHNTKGSDSSQNDEICLCLSIKNKDYFYMKKTFSFLTLSLLSITATTVNAVEIYKKEGTSVQINGQFRPMLANTEGQRTDLRDRGSRIDFVFGQKLGEDWKLIGQTRIIFNGQDSSGSNHSGFGDPRVGQLFLGVEQKSIGRLYFGRFATNGDAVMFGNWQLGGGGRNPLRAAMEKGIHFRTIEFAGFQFGADYLLGSATKKMNSKKNLQNGYGLALFYTNKLNDDWRIRFRAGYTRDNYDSYEFSAPDSTGVNKKWIGQNIHRDAWRVTAEVKYRDFEFAYNYGELKDLQYASYLDSKQVKEKRHFLAAKYFVTSNFAGYSQFRYEKRGEQINQGYTLGVDYRPVKNFITFIEFARDRNIGDINVHNKYVNQYYTGFRLLF</sequence>
<gene>
    <name evidence="11" type="ORF">DM482_06585</name>
</gene>
<dbReference type="GO" id="GO:0015288">
    <property type="term" value="F:porin activity"/>
    <property type="evidence" value="ECO:0007669"/>
    <property type="project" value="UniProtKB-KW"/>
</dbReference>
<protein>
    <recommendedName>
        <fullName evidence="10">Porin domain-containing protein</fullName>
    </recommendedName>
</protein>
<dbReference type="InterPro" id="IPR023614">
    <property type="entry name" value="Porin_dom_sf"/>
</dbReference>
<comment type="caution">
    <text evidence="11">The sequence shown here is derived from an EMBL/GenBank/DDBJ whole genome shotgun (WGS) entry which is preliminary data.</text>
</comment>
<keyword evidence="7" id="KW-0626">Porin</keyword>
<dbReference type="SUPFAM" id="SSF56935">
    <property type="entry name" value="Porins"/>
    <property type="match status" value="1"/>
</dbReference>
<evidence type="ECO:0000256" key="5">
    <source>
        <dbReference type="ARBA" id="ARBA00022729"/>
    </source>
</evidence>
<keyword evidence="3" id="KW-1134">Transmembrane beta strand</keyword>
<organism evidence="11 12">
    <name type="scientific">Avibacterium paragallinarum</name>
    <name type="common">Haemophilus gallinarum</name>
    <dbReference type="NCBI Taxonomy" id="728"/>
    <lineage>
        <taxon>Bacteria</taxon>
        <taxon>Pseudomonadati</taxon>
        <taxon>Pseudomonadota</taxon>
        <taxon>Gammaproteobacteria</taxon>
        <taxon>Pasteurellales</taxon>
        <taxon>Pasteurellaceae</taxon>
        <taxon>Avibacterium</taxon>
    </lineage>
</organism>
<proteinExistence type="predicted"/>
<evidence type="ECO:0000256" key="1">
    <source>
        <dbReference type="ARBA" id="ARBA00004571"/>
    </source>
</evidence>
<keyword evidence="6" id="KW-0406">Ion transport</keyword>
<evidence type="ECO:0000256" key="6">
    <source>
        <dbReference type="ARBA" id="ARBA00023065"/>
    </source>
</evidence>
<reference evidence="11 12" key="1">
    <citation type="submission" date="2018-06" db="EMBL/GenBank/DDBJ databases">
        <authorList>
            <person name="Teymurazov M."/>
            <person name="Kislichkina A."/>
            <person name="Abaymova A."/>
            <person name="Mukhina T."/>
            <person name="Mayskaya N."/>
            <person name="Svetoch E."/>
            <person name="Bogun A."/>
        </authorList>
    </citation>
    <scope>NUCLEOTIDE SEQUENCE [LARGE SCALE GENOMIC DNA]</scope>
    <source>
        <strain evidence="11 12">SCPM-O-B-8406</strain>
    </source>
</reference>
<keyword evidence="2" id="KW-0813">Transport</keyword>
<evidence type="ECO:0000256" key="3">
    <source>
        <dbReference type="ARBA" id="ARBA00022452"/>
    </source>
</evidence>
<dbReference type="InterPro" id="IPR050298">
    <property type="entry name" value="Gram-neg_bact_OMP"/>
</dbReference>
<dbReference type="InterPro" id="IPR033900">
    <property type="entry name" value="Gram_neg_porin_domain"/>
</dbReference>
<evidence type="ECO:0000313" key="11">
    <source>
        <dbReference type="EMBL" id="PXZ39051.1"/>
    </source>
</evidence>
<dbReference type="Pfam" id="PF13609">
    <property type="entry name" value="Porin_4"/>
    <property type="match status" value="1"/>
</dbReference>
<dbReference type="PANTHER" id="PTHR34501:SF2">
    <property type="entry name" value="OUTER MEMBRANE PORIN F-RELATED"/>
    <property type="match status" value="1"/>
</dbReference>
<keyword evidence="5" id="KW-0732">Signal</keyword>
<comment type="subcellular location">
    <subcellularLocation>
        <location evidence="1">Cell outer membrane</location>
        <topology evidence="1">Multi-pass membrane protein</topology>
    </subcellularLocation>
</comment>
<dbReference type="Proteomes" id="UP000247594">
    <property type="component" value="Unassembled WGS sequence"/>
</dbReference>
<dbReference type="GO" id="GO:0046930">
    <property type="term" value="C:pore complex"/>
    <property type="evidence" value="ECO:0007669"/>
    <property type="project" value="UniProtKB-KW"/>
</dbReference>
<dbReference type="Gene3D" id="2.40.160.10">
    <property type="entry name" value="Porin"/>
    <property type="match status" value="1"/>
</dbReference>
<dbReference type="GO" id="GO:0009279">
    <property type="term" value="C:cell outer membrane"/>
    <property type="evidence" value="ECO:0007669"/>
    <property type="project" value="UniProtKB-SubCell"/>
</dbReference>
<keyword evidence="9" id="KW-0998">Cell outer membrane</keyword>
<keyword evidence="8" id="KW-0472">Membrane</keyword>
<evidence type="ECO:0000256" key="8">
    <source>
        <dbReference type="ARBA" id="ARBA00023136"/>
    </source>
</evidence>
<name>A0AAE5TKF0_AVIPA</name>
<feature type="domain" description="Porin" evidence="10">
    <location>
        <begin position="60"/>
        <end position="382"/>
    </location>
</feature>
<accession>A0AAE5TKF0</accession>
<evidence type="ECO:0000256" key="9">
    <source>
        <dbReference type="ARBA" id="ARBA00023237"/>
    </source>
</evidence>
<dbReference type="GO" id="GO:0006811">
    <property type="term" value="P:monoatomic ion transport"/>
    <property type="evidence" value="ECO:0007669"/>
    <property type="project" value="UniProtKB-KW"/>
</dbReference>